<evidence type="ECO:0000256" key="1">
    <source>
        <dbReference type="SAM" id="MobiDB-lite"/>
    </source>
</evidence>
<name>N1UUM6_9MICC</name>
<evidence type="ECO:0000313" key="3">
    <source>
        <dbReference type="EMBL" id="EMY34126.1"/>
    </source>
</evidence>
<sequence>MEASLLDIRVALQDLAARFRAEGASLSIPNLVAVVAAVEDVSKVVDSFQVAGAYAVDATDVATWGEASTNGGSVPGTSGTEVWSDPARAIRQEDVNDRAGRGAGDRKRRKTEFANNAEYLRARLRIGIVEARRRIRVGKAVAVPVRLDGEPGTPARPALAEAVAAGAVRGAAAALVADSIARASHAAGSDTLEAMESCLVQQATETDADTLAMVAKTWETAVDQDGAEPSEEELKARQGVFYRGRRRGLHQFVINATDEQYEAVATAMNTATNPRIRSDAIESAAAAGSGTGTSRTGDGQAVFSGTSAAGQSSDAGGDGQTCERETVAVAPAVLEGLDDFTRAQKLLAGLIGACKIALNTGQLPDSGGHRAQVIVTTAYEQLAGLLTGGATAVFNGPISATAARRMACDAEIIPAVLGSKGEVLDLGRSQRFFNRATRRALVARDKGCAFPGCTMPAFWTEAHHIVPWWSGGHTSVSNGVCLCILHHDLIEQGNWTITVTDGIPWFTPPAYIDPDRRPLRNTYWQTRIPPRSPGP</sequence>
<dbReference type="GO" id="GO:0004519">
    <property type="term" value="F:endonuclease activity"/>
    <property type="evidence" value="ECO:0007669"/>
    <property type="project" value="UniProtKB-KW"/>
</dbReference>
<feature type="domain" description="HNH nuclease" evidence="2">
    <location>
        <begin position="436"/>
        <end position="488"/>
    </location>
</feature>
<dbReference type="InterPro" id="IPR003870">
    <property type="entry name" value="DUF222"/>
</dbReference>
<feature type="compositionally biased region" description="Low complexity" evidence="1">
    <location>
        <begin position="287"/>
        <end position="315"/>
    </location>
</feature>
<feature type="region of interest" description="Disordered" evidence="1">
    <location>
        <begin position="287"/>
        <end position="322"/>
    </location>
</feature>
<dbReference type="Proteomes" id="UP000010729">
    <property type="component" value="Unassembled WGS sequence"/>
</dbReference>
<comment type="caution">
    <text evidence="3">The sequence shown here is derived from an EMBL/GenBank/DDBJ whole genome shotgun (WGS) entry which is preliminary data.</text>
</comment>
<dbReference type="Gene3D" id="1.10.30.50">
    <property type="match status" value="1"/>
</dbReference>
<keyword evidence="3" id="KW-0540">Nuclease</keyword>
<evidence type="ECO:0000259" key="2">
    <source>
        <dbReference type="SMART" id="SM00507"/>
    </source>
</evidence>
<gene>
    <name evidence="3" type="ORF">D477_011241</name>
</gene>
<keyword evidence="3" id="KW-0255">Endonuclease</keyword>
<accession>N1UUM6</accession>
<protein>
    <submittedName>
        <fullName evidence="3">HNH endonuclease</fullName>
    </submittedName>
</protein>
<dbReference type="Pfam" id="PF13391">
    <property type="entry name" value="HNH_2"/>
    <property type="match status" value="1"/>
</dbReference>
<dbReference type="AlphaFoldDB" id="N1UUM6"/>
<reference evidence="3 4" key="1">
    <citation type="journal article" date="2013" name="Genome Announc.">
        <title>Draft Genome Sequence of Arthrobacter crystallopoietes Strain BAB-32, Revealing Genes for Bioremediation.</title>
        <authorList>
            <person name="Joshi M.N."/>
            <person name="Pandit A.S."/>
            <person name="Sharma A."/>
            <person name="Pandya R.V."/>
            <person name="Desai S.M."/>
            <person name="Saxena A.K."/>
            <person name="Bagatharia S.B."/>
        </authorList>
    </citation>
    <scope>NUCLEOTIDE SEQUENCE [LARGE SCALE GENOMIC DNA]</scope>
    <source>
        <strain evidence="3 4">BAB-32</strain>
    </source>
</reference>
<dbReference type="SMART" id="SM00507">
    <property type="entry name" value="HNHc"/>
    <property type="match status" value="1"/>
</dbReference>
<evidence type="ECO:0000313" key="4">
    <source>
        <dbReference type="Proteomes" id="UP000010729"/>
    </source>
</evidence>
<dbReference type="EMBL" id="ANPE02000131">
    <property type="protein sequence ID" value="EMY34126.1"/>
    <property type="molecule type" value="Genomic_DNA"/>
</dbReference>
<keyword evidence="3" id="KW-0378">Hydrolase</keyword>
<dbReference type="InterPro" id="IPR003615">
    <property type="entry name" value="HNH_nuc"/>
</dbReference>
<keyword evidence="4" id="KW-1185">Reference proteome</keyword>
<dbReference type="CDD" id="cd00085">
    <property type="entry name" value="HNHc"/>
    <property type="match status" value="1"/>
</dbReference>
<proteinExistence type="predicted"/>
<organism evidence="3 4">
    <name type="scientific">Arthrobacter crystallopoietes BAB-32</name>
    <dbReference type="NCBI Taxonomy" id="1246476"/>
    <lineage>
        <taxon>Bacteria</taxon>
        <taxon>Bacillati</taxon>
        <taxon>Actinomycetota</taxon>
        <taxon>Actinomycetes</taxon>
        <taxon>Micrococcales</taxon>
        <taxon>Micrococcaceae</taxon>
        <taxon>Crystallibacter</taxon>
    </lineage>
</organism>
<dbReference type="Pfam" id="PF02720">
    <property type="entry name" value="DUF222"/>
    <property type="match status" value="1"/>
</dbReference>